<evidence type="ECO:0000259" key="5">
    <source>
        <dbReference type="Pfam" id="PF00171"/>
    </source>
</evidence>
<dbReference type="GO" id="GO:0046394">
    <property type="term" value="P:carboxylic acid biosynthetic process"/>
    <property type="evidence" value="ECO:0007669"/>
    <property type="project" value="UniProtKB-ARBA"/>
</dbReference>
<dbReference type="Proteomes" id="UP000094336">
    <property type="component" value="Unassembled WGS sequence"/>
</dbReference>
<proteinExistence type="inferred from homology"/>
<dbReference type="AlphaFoldDB" id="A0A1E3QNP8"/>
<keyword evidence="2 4" id="KW-0560">Oxidoreductase</keyword>
<dbReference type="SUPFAM" id="SSF53720">
    <property type="entry name" value="ALDH-like"/>
    <property type="match status" value="1"/>
</dbReference>
<gene>
    <name evidence="6" type="ORF">BABINDRAFT_161744</name>
</gene>
<evidence type="ECO:0000313" key="7">
    <source>
        <dbReference type="Proteomes" id="UP000094336"/>
    </source>
</evidence>
<accession>A0A1E3QNP8</accession>
<dbReference type="FunFam" id="3.40.605.10:FF:000026">
    <property type="entry name" value="Aldehyde dehydrogenase, putative"/>
    <property type="match status" value="1"/>
</dbReference>
<dbReference type="InterPro" id="IPR016161">
    <property type="entry name" value="Ald_DH/histidinol_DH"/>
</dbReference>
<evidence type="ECO:0000313" key="6">
    <source>
        <dbReference type="EMBL" id="ODQ79336.1"/>
    </source>
</evidence>
<dbReference type="GO" id="GO:0004030">
    <property type="term" value="F:aldehyde dehydrogenase [NAD(P)+] activity"/>
    <property type="evidence" value="ECO:0007669"/>
    <property type="project" value="UniProtKB-ARBA"/>
</dbReference>
<evidence type="ECO:0000256" key="4">
    <source>
        <dbReference type="RuleBase" id="RU003345"/>
    </source>
</evidence>
<reference evidence="7" key="1">
    <citation type="submission" date="2016-05" db="EMBL/GenBank/DDBJ databases">
        <title>Comparative genomics of biotechnologically important yeasts.</title>
        <authorList>
            <consortium name="DOE Joint Genome Institute"/>
            <person name="Riley R."/>
            <person name="Haridas S."/>
            <person name="Wolfe K.H."/>
            <person name="Lopes M.R."/>
            <person name="Hittinger C.T."/>
            <person name="Goker M."/>
            <person name="Salamov A."/>
            <person name="Wisecaver J."/>
            <person name="Long T.M."/>
            <person name="Aerts A.L."/>
            <person name="Barry K."/>
            <person name="Choi C."/>
            <person name="Clum A."/>
            <person name="Coughlan A.Y."/>
            <person name="Deshpande S."/>
            <person name="Douglass A.P."/>
            <person name="Hanson S.J."/>
            <person name="Klenk H.-P."/>
            <person name="Labutti K."/>
            <person name="Lapidus A."/>
            <person name="Lindquist E."/>
            <person name="Lipzen A."/>
            <person name="Meier-Kolthoff J.P."/>
            <person name="Ohm R.A."/>
            <person name="Otillar R.P."/>
            <person name="Pangilinan J."/>
            <person name="Peng Y."/>
            <person name="Rokas A."/>
            <person name="Rosa C.A."/>
            <person name="Scheuner C."/>
            <person name="Sibirny A.A."/>
            <person name="Slot J.C."/>
            <person name="Stielow J.B."/>
            <person name="Sun H."/>
            <person name="Kurtzman C.P."/>
            <person name="Blackwell M."/>
            <person name="Grigoriev I.V."/>
            <person name="Jeffries T.W."/>
        </authorList>
    </citation>
    <scope>NUCLEOTIDE SEQUENCE [LARGE SCALE GENOMIC DNA]</scope>
    <source>
        <strain evidence="7">NRRL Y-12698</strain>
    </source>
</reference>
<protein>
    <recommendedName>
        <fullName evidence="5">Aldehyde dehydrogenase domain-containing protein</fullName>
    </recommendedName>
</protein>
<keyword evidence="7" id="KW-1185">Reference proteome</keyword>
<dbReference type="InterPro" id="IPR016163">
    <property type="entry name" value="Ald_DH_C"/>
</dbReference>
<dbReference type="PROSITE" id="PS00687">
    <property type="entry name" value="ALDEHYDE_DEHYDR_GLU"/>
    <property type="match status" value="1"/>
</dbReference>
<dbReference type="GeneID" id="30146837"/>
<dbReference type="STRING" id="984486.A0A1E3QNP8"/>
<feature type="domain" description="Aldehyde dehydrogenase" evidence="5">
    <location>
        <begin position="42"/>
        <end position="500"/>
    </location>
</feature>
<dbReference type="EMBL" id="KV454432">
    <property type="protein sequence ID" value="ODQ79336.1"/>
    <property type="molecule type" value="Genomic_DNA"/>
</dbReference>
<dbReference type="InterPro" id="IPR016162">
    <property type="entry name" value="Ald_DH_N"/>
</dbReference>
<feature type="active site" evidence="3">
    <location>
        <position position="276"/>
    </location>
</feature>
<evidence type="ECO:0000256" key="1">
    <source>
        <dbReference type="ARBA" id="ARBA00009986"/>
    </source>
</evidence>
<dbReference type="Pfam" id="PF00171">
    <property type="entry name" value="Aldedh"/>
    <property type="match status" value="1"/>
</dbReference>
<organism evidence="6 7">
    <name type="scientific">Babjeviella inositovora NRRL Y-12698</name>
    <dbReference type="NCBI Taxonomy" id="984486"/>
    <lineage>
        <taxon>Eukaryota</taxon>
        <taxon>Fungi</taxon>
        <taxon>Dikarya</taxon>
        <taxon>Ascomycota</taxon>
        <taxon>Saccharomycotina</taxon>
        <taxon>Pichiomycetes</taxon>
        <taxon>Serinales incertae sedis</taxon>
        <taxon>Babjeviella</taxon>
    </lineage>
</organism>
<evidence type="ECO:0000256" key="3">
    <source>
        <dbReference type="PROSITE-ProRule" id="PRU10007"/>
    </source>
</evidence>
<dbReference type="InterPro" id="IPR015590">
    <property type="entry name" value="Aldehyde_DH_dom"/>
</dbReference>
<name>A0A1E3QNP8_9ASCO</name>
<dbReference type="FunFam" id="3.40.605.10:FF:000007">
    <property type="entry name" value="NAD/NADP-dependent betaine aldehyde dehydrogenase"/>
    <property type="match status" value="1"/>
</dbReference>
<sequence length="508" mass="55003">MHRVRHFSTGMTGLSKNLFVDIKLPTGKSIQQPIGLYINGEWVTSEKMIETICPYTETPITSVYAATEKEVDQAVKAARNAFKAWKKVPGEERAKMLFKLARLTEEHVDELASIEAIDTGKPKDFNAKADVDGTAALMEHCGGWADKIVGSAIPVSHNKFAYTIKEPLGVVGLIVPWNYPLSMAAWKIAPALAAGNCIVIKSAENTPLSLLKYATLIEKAGFPPGVVNIVSGYGAECGNAISSHPNIDKVSFTGSTGVGQVVQQAASNNLKVVTLECGGKSPLIVFEDADLEQAAKWASFGVMYNSGQNCTANSRLYVHEKVYDEFILIYKATILADYPMGDPFDADSRLGPVISKIQFDKVSAYIEKGKQEGATLVLGNESVPSPGYWIAPTVFADCNESMTVVKEEIFGPVVTISKFLSQEEVLEKANNSDYGLAAMVFTKDIARAHQCASELEAGSVYINSSNDEDIRVPFGGYKMSGVGRELGQEGIDIYTQTKSIHVNLGVKM</sequence>
<dbReference type="Gene3D" id="3.40.309.10">
    <property type="entry name" value="Aldehyde Dehydrogenase, Chain A, domain 2"/>
    <property type="match status" value="1"/>
</dbReference>
<comment type="similarity">
    <text evidence="1 4">Belongs to the aldehyde dehydrogenase family.</text>
</comment>
<dbReference type="InterPro" id="IPR029510">
    <property type="entry name" value="Ald_DH_CS_GLU"/>
</dbReference>
<dbReference type="PANTHER" id="PTHR11699">
    <property type="entry name" value="ALDEHYDE DEHYDROGENASE-RELATED"/>
    <property type="match status" value="1"/>
</dbReference>
<dbReference type="RefSeq" id="XP_018984664.1">
    <property type="nucleotide sequence ID" value="XM_019128984.1"/>
</dbReference>
<dbReference type="Gene3D" id="3.40.605.10">
    <property type="entry name" value="Aldehyde Dehydrogenase, Chain A, domain 1"/>
    <property type="match status" value="1"/>
</dbReference>
<dbReference type="FunFam" id="3.40.309.10:FF:000012">
    <property type="entry name" value="Betaine aldehyde dehydrogenase"/>
    <property type="match status" value="1"/>
</dbReference>
<dbReference type="OrthoDB" id="310895at2759"/>
<evidence type="ECO:0000256" key="2">
    <source>
        <dbReference type="ARBA" id="ARBA00023002"/>
    </source>
</evidence>